<dbReference type="AlphaFoldDB" id="A0A6N2UC97"/>
<evidence type="ECO:0000259" key="3">
    <source>
        <dbReference type="PROSITE" id="PS51781"/>
    </source>
</evidence>
<gene>
    <name evidence="4" type="ORF">BHLFYP23_00349</name>
</gene>
<dbReference type="Gene3D" id="2.30.30.40">
    <property type="entry name" value="SH3 Domains"/>
    <property type="match status" value="1"/>
</dbReference>
<feature type="compositionally biased region" description="Basic and acidic residues" evidence="1">
    <location>
        <begin position="41"/>
        <end position="77"/>
    </location>
</feature>
<dbReference type="SMART" id="SM00287">
    <property type="entry name" value="SH3b"/>
    <property type="match status" value="1"/>
</dbReference>
<evidence type="ECO:0000313" key="4">
    <source>
        <dbReference type="EMBL" id="VYT15037.1"/>
    </source>
</evidence>
<dbReference type="InterPro" id="IPR003646">
    <property type="entry name" value="SH3-like_bac-type"/>
</dbReference>
<name>A0A6N2UC97_BLAHA</name>
<dbReference type="PROSITE" id="PS51781">
    <property type="entry name" value="SH3B"/>
    <property type="match status" value="1"/>
</dbReference>
<keyword evidence="2" id="KW-1133">Transmembrane helix</keyword>
<proteinExistence type="predicted"/>
<dbReference type="Pfam" id="PF08239">
    <property type="entry name" value="SH3_3"/>
    <property type="match status" value="1"/>
</dbReference>
<dbReference type="EMBL" id="CACRSY010000014">
    <property type="protein sequence ID" value="VYT15037.1"/>
    <property type="molecule type" value="Genomic_DNA"/>
</dbReference>
<evidence type="ECO:0000256" key="2">
    <source>
        <dbReference type="SAM" id="Phobius"/>
    </source>
</evidence>
<reference evidence="4" key="1">
    <citation type="submission" date="2019-11" db="EMBL/GenBank/DDBJ databases">
        <authorList>
            <person name="Feng L."/>
        </authorList>
    </citation>
    <scope>NUCLEOTIDE SEQUENCE</scope>
    <source>
        <strain evidence="4">BhanseniiLFYP23</strain>
    </source>
</reference>
<keyword evidence="2" id="KW-0472">Membrane</keyword>
<feature type="region of interest" description="Disordered" evidence="1">
    <location>
        <begin position="40"/>
        <end position="77"/>
    </location>
</feature>
<sequence>MLDNFREWLSDNLRYILLGLAILAVLLLLFFGIKAITGNSSDKKENEPAKKTEQKKESTDSEKTDEDKSEKEDENALEKNAYPEVNALIESFYSAWGKKDIAQMKELTDNFNATDETKVTNATYIESYENITVYTKKGLDENSYVVFAAYDLKFKDIATPAPGLSELYVYKNEAGKYVIQNDDTNAEVQECIEKTRQEKDVTGLIAEIEEKLNAAMASDDTLKKFEEELGEKVNTAQMADNGDMLTAKESCNVRSDANTNAEILGKLQAGEQVKKLENASDNWIKVEYKGQEAYVFGDLVQ</sequence>
<feature type="domain" description="SH3b" evidence="3">
    <location>
        <begin position="240"/>
        <end position="301"/>
    </location>
</feature>
<protein>
    <submittedName>
        <fullName evidence="4">Bacterial SH3 domain protein</fullName>
    </submittedName>
</protein>
<evidence type="ECO:0000256" key="1">
    <source>
        <dbReference type="SAM" id="MobiDB-lite"/>
    </source>
</evidence>
<keyword evidence="2" id="KW-0812">Transmembrane</keyword>
<dbReference type="RefSeq" id="WP_009247726.1">
    <property type="nucleotide sequence ID" value="NZ_CACRSY010000014.1"/>
</dbReference>
<feature type="transmembrane region" description="Helical" evidence="2">
    <location>
        <begin position="12"/>
        <end position="33"/>
    </location>
</feature>
<organism evidence="4">
    <name type="scientific">Blautia hansenii</name>
    <name type="common">Ruminococcus hansenii</name>
    <dbReference type="NCBI Taxonomy" id="1322"/>
    <lineage>
        <taxon>Bacteria</taxon>
        <taxon>Bacillati</taxon>
        <taxon>Bacillota</taxon>
        <taxon>Clostridia</taxon>
        <taxon>Lachnospirales</taxon>
        <taxon>Lachnospiraceae</taxon>
        <taxon>Blautia</taxon>
    </lineage>
</organism>
<accession>A0A6N2UC97</accession>